<dbReference type="InterPro" id="IPR043740">
    <property type="entry name" value="DUF5685"/>
</dbReference>
<dbReference type="Pfam" id="PF18937">
    <property type="entry name" value="DUF5685"/>
    <property type="match status" value="1"/>
</dbReference>
<gene>
    <name evidence="1" type="ORF">IAB63_02545</name>
</gene>
<evidence type="ECO:0000313" key="2">
    <source>
        <dbReference type="Proteomes" id="UP000824164"/>
    </source>
</evidence>
<organism evidence="1 2">
    <name type="scientific">Candidatus Onthocola gallistercoris</name>
    <dbReference type="NCBI Taxonomy" id="2840876"/>
    <lineage>
        <taxon>Bacteria</taxon>
        <taxon>Bacillati</taxon>
        <taxon>Bacillota</taxon>
        <taxon>Bacilli</taxon>
        <taxon>Candidatus Onthocola</taxon>
    </lineage>
</organism>
<proteinExistence type="predicted"/>
<dbReference type="Proteomes" id="UP000824164">
    <property type="component" value="Unassembled WGS sequence"/>
</dbReference>
<dbReference type="EMBL" id="DVLT01000017">
    <property type="protein sequence ID" value="HIU02115.1"/>
    <property type="molecule type" value="Genomic_DNA"/>
</dbReference>
<accession>A0A9D1HGG3</accession>
<reference evidence="1" key="2">
    <citation type="journal article" date="2021" name="PeerJ">
        <title>Extensive microbial diversity within the chicken gut microbiome revealed by metagenomics and culture.</title>
        <authorList>
            <person name="Gilroy R."/>
            <person name="Ravi A."/>
            <person name="Getino M."/>
            <person name="Pursley I."/>
            <person name="Horton D.L."/>
            <person name="Alikhan N.F."/>
            <person name="Baker D."/>
            <person name="Gharbi K."/>
            <person name="Hall N."/>
            <person name="Watson M."/>
            <person name="Adriaenssens E.M."/>
            <person name="Foster-Nyarko E."/>
            <person name="Jarju S."/>
            <person name="Secka A."/>
            <person name="Antonio M."/>
            <person name="Oren A."/>
            <person name="Chaudhuri R.R."/>
            <person name="La Ragione R."/>
            <person name="Hildebrand F."/>
            <person name="Pallen M.J."/>
        </authorList>
    </citation>
    <scope>NUCLEOTIDE SEQUENCE</scope>
    <source>
        <strain evidence="1">CHK187-14744</strain>
    </source>
</reference>
<comment type="caution">
    <text evidence="1">The sequence shown here is derived from an EMBL/GenBank/DDBJ whole genome shotgun (WGS) entry which is preliminary data.</text>
</comment>
<dbReference type="AlphaFoldDB" id="A0A9D1HGG3"/>
<protein>
    <submittedName>
        <fullName evidence="1">Uncharacterized protein</fullName>
    </submittedName>
</protein>
<name>A0A9D1HGG3_9FIRM</name>
<reference evidence="1" key="1">
    <citation type="submission" date="2020-10" db="EMBL/GenBank/DDBJ databases">
        <authorList>
            <person name="Gilroy R."/>
        </authorList>
    </citation>
    <scope>NUCLEOTIDE SEQUENCE</scope>
    <source>
        <strain evidence="1">CHK187-14744</strain>
    </source>
</reference>
<evidence type="ECO:0000313" key="1">
    <source>
        <dbReference type="EMBL" id="HIU02115.1"/>
    </source>
</evidence>
<sequence>MFGYVTTNKPELKVREFYRYQNYYCGLCQTLKRRYGHLSQFCLTYDMTFLSILLTGLYEPKTLKKEYRCLTHPLKKMEILSNEYMDYAADMTILLCYYQCLDDWKDDKKLSAWMESRVLKEKVRQLCARYPRQFRAVRKYIRLLAKKEEEGSTDVDQLSGLTGQMLGEIFVMQEDVWADTLRGIGFYLGKFIYLMDACEDLEKDIEKHRFNPLIKRSRQPDYDQYIQNALNTIMACCAAEFEKLPIILDVEILRNILYAGVWMRYEKMMRRKRTEEKGHESL</sequence>